<dbReference type="SUPFAM" id="SSF53590">
    <property type="entry name" value="Nucleoside hydrolase"/>
    <property type="match status" value="1"/>
</dbReference>
<accession>A0A9P4XYX5</accession>
<dbReference type="PANTHER" id="PTHR43264:SF1">
    <property type="entry name" value="INOSINE_URIDINE-PREFERRING NUCLEOSIDE HYDROLASE DOMAIN-CONTAINING PROTEIN"/>
    <property type="match status" value="1"/>
</dbReference>
<name>A0A9P4XYX5_CRYP1</name>
<dbReference type="AlphaFoldDB" id="A0A9P4XYX5"/>
<protein>
    <recommendedName>
        <fullName evidence="3">Inosine/uridine-preferring nucleoside hydrolase domain-containing protein</fullName>
    </recommendedName>
</protein>
<comment type="caution">
    <text evidence="1">The sequence shown here is derived from an EMBL/GenBank/DDBJ whole genome shotgun (WGS) entry which is preliminary data.</text>
</comment>
<dbReference type="Gene3D" id="3.90.245.10">
    <property type="entry name" value="Ribonucleoside hydrolase-like"/>
    <property type="match status" value="1"/>
</dbReference>
<dbReference type="RefSeq" id="XP_040774427.1">
    <property type="nucleotide sequence ID" value="XM_040917453.1"/>
</dbReference>
<proteinExistence type="predicted"/>
<evidence type="ECO:0000313" key="1">
    <source>
        <dbReference type="EMBL" id="KAF3763466.1"/>
    </source>
</evidence>
<dbReference type="EMBL" id="MU032349">
    <property type="protein sequence ID" value="KAF3763466.1"/>
    <property type="molecule type" value="Genomic_DNA"/>
</dbReference>
<evidence type="ECO:0000313" key="2">
    <source>
        <dbReference type="Proteomes" id="UP000803844"/>
    </source>
</evidence>
<evidence type="ECO:0008006" key="3">
    <source>
        <dbReference type="Google" id="ProtNLM"/>
    </source>
</evidence>
<dbReference type="Proteomes" id="UP000803844">
    <property type="component" value="Unassembled WGS sequence"/>
</dbReference>
<dbReference type="InterPro" id="IPR036452">
    <property type="entry name" value="Ribo_hydro-like"/>
</dbReference>
<dbReference type="OrthoDB" id="187522at2759"/>
<dbReference type="PANTHER" id="PTHR43264">
    <property type="match status" value="1"/>
</dbReference>
<organism evidence="1 2">
    <name type="scientific">Cryphonectria parasitica (strain ATCC 38755 / EP155)</name>
    <dbReference type="NCBI Taxonomy" id="660469"/>
    <lineage>
        <taxon>Eukaryota</taxon>
        <taxon>Fungi</taxon>
        <taxon>Dikarya</taxon>
        <taxon>Ascomycota</taxon>
        <taxon>Pezizomycotina</taxon>
        <taxon>Sordariomycetes</taxon>
        <taxon>Sordariomycetidae</taxon>
        <taxon>Diaporthales</taxon>
        <taxon>Cryphonectriaceae</taxon>
        <taxon>Cryphonectria-Endothia species complex</taxon>
        <taxon>Cryphonectria</taxon>
    </lineage>
</organism>
<sequence>MSSTNLLNSDAGALLLAATSPDAELLAVNLNYPSSFSAVAASAILAHYGLESLPIGIPRPLNNNTFFDSWYYELGEYASKVARHWSAGSLPWGRADEAWDPVSLYRKILSEADDGSITIASIGFLDNLSGLLNTTSDSYSYLSGPELIRQKVSELVVMGGAYPSGHSWNFYGSNASLTRHAINSWEGKIIFIGDDVSKYILTGGPLMDKGPANDPVRMAYIYYSYFNPRSSWDPLAVLYAIHGLTDMFEYGNKNGYNYIEPNGTNRWVWDKSRDRQHFLRLKSSNETAAAKVDKLFLQGASSAAHRPPTKPLSPHRKLCNCFVPSLFENAVMLAYDWVKWAGEAPTTIL</sequence>
<reference evidence="1" key="1">
    <citation type="journal article" date="2020" name="Phytopathology">
        <title>Genome sequence of the chestnut blight fungus Cryphonectria parasitica EP155: A fundamental resource for an archetypical invasive plant pathogen.</title>
        <authorList>
            <person name="Crouch J.A."/>
            <person name="Dawe A."/>
            <person name="Aerts A."/>
            <person name="Barry K."/>
            <person name="Churchill A.C.L."/>
            <person name="Grimwood J."/>
            <person name="Hillman B."/>
            <person name="Milgroom M.G."/>
            <person name="Pangilinan J."/>
            <person name="Smith M."/>
            <person name="Salamov A."/>
            <person name="Schmutz J."/>
            <person name="Yadav J."/>
            <person name="Grigoriev I.V."/>
            <person name="Nuss D."/>
        </authorList>
    </citation>
    <scope>NUCLEOTIDE SEQUENCE</scope>
    <source>
        <strain evidence="1">EP155</strain>
    </source>
</reference>
<keyword evidence="2" id="KW-1185">Reference proteome</keyword>
<dbReference type="GO" id="GO:0016799">
    <property type="term" value="F:hydrolase activity, hydrolyzing N-glycosyl compounds"/>
    <property type="evidence" value="ECO:0007669"/>
    <property type="project" value="InterPro"/>
</dbReference>
<dbReference type="GeneID" id="63834582"/>
<gene>
    <name evidence="1" type="ORF">M406DRAFT_261591</name>
</gene>